<evidence type="ECO:0000256" key="8">
    <source>
        <dbReference type="ARBA" id="ARBA00023004"/>
    </source>
</evidence>
<feature type="domain" description="Fatty acid desaturase" evidence="13">
    <location>
        <begin position="223"/>
        <end position="419"/>
    </location>
</feature>
<dbReference type="InterPro" id="IPR005804">
    <property type="entry name" value="FA_desaturase_dom"/>
</dbReference>
<keyword evidence="10 12" id="KW-0472">Membrane</keyword>
<evidence type="ECO:0000313" key="15">
    <source>
        <dbReference type="Proteomes" id="UP000092460"/>
    </source>
</evidence>
<keyword evidence="15" id="KW-1185">Reference proteome</keyword>
<reference evidence="14" key="2">
    <citation type="submission" date="2020-05" db="UniProtKB">
        <authorList>
            <consortium name="EnsemblMetazoa"/>
        </authorList>
    </citation>
    <scope>IDENTIFICATION</scope>
    <source>
        <strain evidence="14">IAEA</strain>
    </source>
</reference>
<evidence type="ECO:0000256" key="3">
    <source>
        <dbReference type="ARBA" id="ARBA00022516"/>
    </source>
</evidence>
<dbReference type="GO" id="GO:0006636">
    <property type="term" value="P:unsaturated fatty acid biosynthetic process"/>
    <property type="evidence" value="ECO:0007669"/>
    <property type="project" value="TreeGrafter"/>
</dbReference>
<keyword evidence="3" id="KW-0444">Lipid biosynthesis</keyword>
<dbReference type="Pfam" id="PF00487">
    <property type="entry name" value="FA_desaturase"/>
    <property type="match status" value="1"/>
</dbReference>
<dbReference type="EnsemblMetazoa" id="GPPI039528-RA">
    <property type="protein sequence ID" value="GPPI039528-PA"/>
    <property type="gene ID" value="GPPI039528"/>
</dbReference>
<evidence type="ECO:0000256" key="11">
    <source>
        <dbReference type="ARBA" id="ARBA00023160"/>
    </source>
</evidence>
<dbReference type="CDD" id="cd03505">
    <property type="entry name" value="Delta9-FADS-like"/>
    <property type="match status" value="1"/>
</dbReference>
<protein>
    <recommendedName>
        <fullName evidence="13">Fatty acid desaturase domain-containing protein</fullName>
    </recommendedName>
</protein>
<name>A0A1B0BSX1_9MUSC</name>
<keyword evidence="11" id="KW-0275">Fatty acid biosynthesis</keyword>
<accession>A0A1B0BSX1</accession>
<feature type="transmembrane region" description="Helical" evidence="12">
    <location>
        <begin position="331"/>
        <end position="352"/>
    </location>
</feature>
<feature type="transmembrane region" description="Helical" evidence="12">
    <location>
        <begin position="219"/>
        <end position="238"/>
    </location>
</feature>
<keyword evidence="8" id="KW-0408">Iron</keyword>
<evidence type="ECO:0000256" key="1">
    <source>
        <dbReference type="ARBA" id="ARBA00004141"/>
    </source>
</evidence>
<evidence type="ECO:0000256" key="7">
    <source>
        <dbReference type="ARBA" id="ARBA00023002"/>
    </source>
</evidence>
<feature type="transmembrane region" description="Helical" evidence="12">
    <location>
        <begin position="67"/>
        <end position="90"/>
    </location>
</feature>
<keyword evidence="5" id="KW-0276">Fatty acid metabolism</keyword>
<dbReference type="STRING" id="67801.A0A1B0BSX1"/>
<evidence type="ECO:0000256" key="12">
    <source>
        <dbReference type="SAM" id="Phobius"/>
    </source>
</evidence>
<keyword evidence="9" id="KW-0443">Lipid metabolism</keyword>
<sequence>MPPNAVSAPQAISESLINASSETNQNPKSLHEATTGVLFEYDAETIDGGLVKDIERLKKAEKRKLKLVWRNIIAFGYLHVAALYGAYLMFTSAKWQTMVFGNVSKIVSREVFRAVWISAKGYDKNYVSESEIVGQVEGRIQDLVPTPRPNGERRLQELRKSKQCWPFRMSEGYICSQSNSSSVKILEEISKATADESSSANIVNESNVVTESNNEHTAFAMYVVSGLGITAGAHRLWAHRSYKAKWPLRVLLVIFNTVAFQDAAYHWARDHRVHHKYSETDADPHNATRGFFFSHIGWLLCKKHPEVKAKGKGVDLSDLRADPVVMFQKKYYMILMPLLCFVLPTLVPMYYWNESFMNSWFVATMFRWCFILNVTWLVNSAAHKFGGKPYDKNISPAENKSVAIFAFGEGWHNYHHVFPWDYKTAEFGKYSMNFTTAFIDFFAKIGWAYDLKTVSADIIKQRVKRTGDGSHHTWGWGDKDQPKEEIENAVRINKKDD</sequence>
<evidence type="ECO:0000256" key="2">
    <source>
        <dbReference type="ARBA" id="ARBA00009295"/>
    </source>
</evidence>
<comment type="subcellular location">
    <subcellularLocation>
        <location evidence="1">Membrane</location>
        <topology evidence="1">Multi-pass membrane protein</topology>
    </subcellularLocation>
</comment>
<comment type="similarity">
    <text evidence="2">Belongs to the fatty acid desaturase type 1 family.</text>
</comment>
<evidence type="ECO:0000256" key="5">
    <source>
        <dbReference type="ARBA" id="ARBA00022832"/>
    </source>
</evidence>
<reference evidence="15" key="1">
    <citation type="submission" date="2015-01" db="EMBL/GenBank/DDBJ databases">
        <authorList>
            <person name="Aksoy S."/>
            <person name="Warren W."/>
            <person name="Wilson R.K."/>
        </authorList>
    </citation>
    <scope>NUCLEOTIDE SEQUENCE [LARGE SCALE GENOMIC DNA]</scope>
    <source>
        <strain evidence="15">IAEA</strain>
    </source>
</reference>
<dbReference type="InterPro" id="IPR015876">
    <property type="entry name" value="Acyl-CoA_DS"/>
</dbReference>
<evidence type="ECO:0000256" key="6">
    <source>
        <dbReference type="ARBA" id="ARBA00022989"/>
    </source>
</evidence>
<dbReference type="PANTHER" id="PTHR11351:SF31">
    <property type="entry name" value="DESATURASE 1, ISOFORM A-RELATED"/>
    <property type="match status" value="1"/>
</dbReference>
<proteinExistence type="inferred from homology"/>
<evidence type="ECO:0000256" key="9">
    <source>
        <dbReference type="ARBA" id="ARBA00023098"/>
    </source>
</evidence>
<dbReference type="GO" id="GO:0005789">
    <property type="term" value="C:endoplasmic reticulum membrane"/>
    <property type="evidence" value="ECO:0007669"/>
    <property type="project" value="TreeGrafter"/>
</dbReference>
<dbReference type="EMBL" id="JXJN01019894">
    <property type="status" value="NOT_ANNOTATED_CDS"/>
    <property type="molecule type" value="Genomic_DNA"/>
</dbReference>
<organism evidence="14 15">
    <name type="scientific">Glossina palpalis gambiensis</name>
    <dbReference type="NCBI Taxonomy" id="67801"/>
    <lineage>
        <taxon>Eukaryota</taxon>
        <taxon>Metazoa</taxon>
        <taxon>Ecdysozoa</taxon>
        <taxon>Arthropoda</taxon>
        <taxon>Hexapoda</taxon>
        <taxon>Insecta</taxon>
        <taxon>Pterygota</taxon>
        <taxon>Neoptera</taxon>
        <taxon>Endopterygota</taxon>
        <taxon>Diptera</taxon>
        <taxon>Brachycera</taxon>
        <taxon>Muscomorpha</taxon>
        <taxon>Hippoboscoidea</taxon>
        <taxon>Glossinidae</taxon>
        <taxon>Glossina</taxon>
    </lineage>
</organism>
<dbReference type="Proteomes" id="UP000092460">
    <property type="component" value="Unassembled WGS sequence"/>
</dbReference>
<feature type="transmembrane region" description="Helical" evidence="12">
    <location>
        <begin position="358"/>
        <end position="378"/>
    </location>
</feature>
<dbReference type="AlphaFoldDB" id="A0A1B0BSX1"/>
<keyword evidence="4 12" id="KW-0812">Transmembrane</keyword>
<evidence type="ECO:0000256" key="4">
    <source>
        <dbReference type="ARBA" id="ARBA00022692"/>
    </source>
</evidence>
<dbReference type="GO" id="GO:0005506">
    <property type="term" value="F:iron ion binding"/>
    <property type="evidence" value="ECO:0007669"/>
    <property type="project" value="TreeGrafter"/>
</dbReference>
<dbReference type="VEuPathDB" id="VectorBase:GPPI039528"/>
<keyword evidence="7" id="KW-0560">Oxidoreductase</keyword>
<keyword evidence="6 12" id="KW-1133">Transmembrane helix</keyword>
<evidence type="ECO:0000259" key="13">
    <source>
        <dbReference type="Pfam" id="PF00487"/>
    </source>
</evidence>
<evidence type="ECO:0000256" key="10">
    <source>
        <dbReference type="ARBA" id="ARBA00023136"/>
    </source>
</evidence>
<evidence type="ECO:0000313" key="14">
    <source>
        <dbReference type="EnsemblMetazoa" id="GPPI039528-PA"/>
    </source>
</evidence>
<dbReference type="GO" id="GO:0004768">
    <property type="term" value="F:stearoyl-CoA 9-desaturase activity"/>
    <property type="evidence" value="ECO:0007669"/>
    <property type="project" value="TreeGrafter"/>
</dbReference>
<dbReference type="PANTHER" id="PTHR11351">
    <property type="entry name" value="ACYL-COA DESATURASE"/>
    <property type="match status" value="1"/>
</dbReference>